<keyword evidence="6" id="KW-1185">Reference proteome</keyword>
<keyword evidence="3" id="KW-0677">Repeat</keyword>
<dbReference type="GO" id="GO:0031267">
    <property type="term" value="F:small GTPase binding"/>
    <property type="evidence" value="ECO:0007669"/>
    <property type="project" value="TreeGrafter"/>
</dbReference>
<evidence type="ECO:0000256" key="3">
    <source>
        <dbReference type="ARBA" id="ARBA00022737"/>
    </source>
</evidence>
<evidence type="ECO:0000313" key="5">
    <source>
        <dbReference type="EMBL" id="KOO29439.1"/>
    </source>
</evidence>
<dbReference type="GO" id="GO:0005096">
    <property type="term" value="F:GTPase activator activity"/>
    <property type="evidence" value="ECO:0007669"/>
    <property type="project" value="UniProtKB-KW"/>
</dbReference>
<feature type="region of interest" description="Disordered" evidence="4">
    <location>
        <begin position="59"/>
        <end position="89"/>
    </location>
</feature>
<dbReference type="PANTHER" id="PTHR24113">
    <property type="entry name" value="RAN GTPASE-ACTIVATING PROTEIN 1"/>
    <property type="match status" value="1"/>
</dbReference>
<dbReference type="AlphaFoldDB" id="A0A0M0JS68"/>
<dbReference type="Gene3D" id="3.80.10.10">
    <property type="entry name" value="Ribonuclease Inhibitor"/>
    <property type="match status" value="7"/>
</dbReference>
<keyword evidence="2" id="KW-0433">Leucine-rich repeat</keyword>
<reference evidence="6" key="1">
    <citation type="journal article" date="2015" name="PLoS Genet.">
        <title>Genome Sequence and Transcriptome Analyses of Chrysochromulina tobin: Metabolic Tools for Enhanced Algal Fitness in the Prominent Order Prymnesiales (Haptophyceae).</title>
        <authorList>
            <person name="Hovde B.T."/>
            <person name="Deodato C.R."/>
            <person name="Hunsperger H.M."/>
            <person name="Ryken S.A."/>
            <person name="Yost W."/>
            <person name="Jha R.K."/>
            <person name="Patterson J."/>
            <person name="Monnat R.J. Jr."/>
            <person name="Barlow S.B."/>
            <person name="Starkenburg S.R."/>
            <person name="Cattolico R.A."/>
        </authorList>
    </citation>
    <scope>NUCLEOTIDE SEQUENCE</scope>
    <source>
        <strain evidence="6">CCMP291</strain>
    </source>
</reference>
<dbReference type="EMBL" id="JWZX01002415">
    <property type="protein sequence ID" value="KOO29439.1"/>
    <property type="molecule type" value="Genomic_DNA"/>
</dbReference>
<dbReference type="GO" id="GO:0005634">
    <property type="term" value="C:nucleus"/>
    <property type="evidence" value="ECO:0007669"/>
    <property type="project" value="TreeGrafter"/>
</dbReference>
<dbReference type="OrthoDB" id="8436363at2759"/>
<accession>A0A0M0JS68</accession>
<comment type="caution">
    <text evidence="5">The sequence shown here is derived from an EMBL/GenBank/DDBJ whole genome shotgun (WGS) entry which is preliminary data.</text>
</comment>
<dbReference type="PANTHER" id="PTHR24113:SF12">
    <property type="entry name" value="RAN GTPASE-ACTIVATING PROTEIN 1"/>
    <property type="match status" value="1"/>
</dbReference>
<proteinExistence type="predicted"/>
<dbReference type="InterPro" id="IPR001611">
    <property type="entry name" value="Leu-rich_rpt"/>
</dbReference>
<evidence type="ECO:0000256" key="1">
    <source>
        <dbReference type="ARBA" id="ARBA00022468"/>
    </source>
</evidence>
<evidence type="ECO:0000313" key="6">
    <source>
        <dbReference type="Proteomes" id="UP000037460"/>
    </source>
</evidence>
<dbReference type="GO" id="GO:0048471">
    <property type="term" value="C:perinuclear region of cytoplasm"/>
    <property type="evidence" value="ECO:0007669"/>
    <property type="project" value="TreeGrafter"/>
</dbReference>
<dbReference type="InterPro" id="IPR027038">
    <property type="entry name" value="RanGap"/>
</dbReference>
<evidence type="ECO:0000256" key="4">
    <source>
        <dbReference type="SAM" id="MobiDB-lite"/>
    </source>
</evidence>
<dbReference type="SMART" id="SM00368">
    <property type="entry name" value="LRR_RI"/>
    <property type="match status" value="14"/>
</dbReference>
<evidence type="ECO:0000256" key="2">
    <source>
        <dbReference type="ARBA" id="ARBA00022614"/>
    </source>
</evidence>
<feature type="compositionally biased region" description="Acidic residues" evidence="4">
    <location>
        <begin position="59"/>
        <end position="75"/>
    </location>
</feature>
<dbReference type="Proteomes" id="UP000037460">
    <property type="component" value="Unassembled WGS sequence"/>
</dbReference>
<organism evidence="5 6">
    <name type="scientific">Chrysochromulina tobinii</name>
    <dbReference type="NCBI Taxonomy" id="1460289"/>
    <lineage>
        <taxon>Eukaryota</taxon>
        <taxon>Haptista</taxon>
        <taxon>Haptophyta</taxon>
        <taxon>Prymnesiophyceae</taxon>
        <taxon>Prymnesiales</taxon>
        <taxon>Chrysochromulinaceae</taxon>
        <taxon>Chrysochromulina</taxon>
    </lineage>
</organism>
<gene>
    <name evidence="5" type="ORF">Ctob_004848</name>
</gene>
<dbReference type="InterPro" id="IPR032675">
    <property type="entry name" value="LRR_dom_sf"/>
</dbReference>
<dbReference type="SUPFAM" id="SSF52047">
    <property type="entry name" value="RNI-like"/>
    <property type="match status" value="3"/>
</dbReference>
<name>A0A0M0JS68_9EUKA</name>
<dbReference type="GO" id="GO:0006913">
    <property type="term" value="P:nucleocytoplasmic transport"/>
    <property type="evidence" value="ECO:0007669"/>
    <property type="project" value="TreeGrafter"/>
</dbReference>
<dbReference type="Pfam" id="PF13516">
    <property type="entry name" value="LRR_6"/>
    <property type="match status" value="7"/>
</dbReference>
<dbReference type="GO" id="GO:0005829">
    <property type="term" value="C:cytosol"/>
    <property type="evidence" value="ECO:0007669"/>
    <property type="project" value="TreeGrafter"/>
</dbReference>
<protein>
    <submittedName>
        <fullName evidence="5">Protein nlrc3</fullName>
    </submittedName>
</protein>
<keyword evidence="1" id="KW-0343">GTPase activation</keyword>
<sequence>MEAANYLYASEAFKVLATELFRRADGLDVHALCEMFCVRNEETIPQTAHALMLAEPLFEPEGDGAPEESSQEDDKESSSSMVAPPPLRHSVASQLGSEDAIRAALEYAPTALLRTLKAVSSAWKLRARHQLCSRVCPLAARPLDDAGRPATVPKRREDVTAIDVEYLIGEGCPWEVAAAGQMLPGLTKLLGYGFTVDVAAVRQAELGAEGEGDEDHDEDHDVRDTLSRVLCQEALRACIAPEEGEVPQKLLLAAVALAASGTIGGIPVQQLREGSVKELDLRDCHLGHVATRLLAMMLPINGALTEVNLDGYALPIKKLKGTEPVESLDLSNKRLGVASAIVIASLIGVNGALTTINLSKNMLCGVDIWGRGTLRGTYTAEGITAIADAMRVNGGLTVANLLLNQLDAESAKMLAEVAKQKGISLCGIQRDQTTADFSTADFSDQFLKPPDAILLASDLSQAVVTGGLTSINMSGNHLTDSGRDMTGIKELAAALGVDGALTSLDLSNNALCGVVKGLFGTVSGTYTEEGITAIAEALRINGALTSVKLRGNKLGDEGWGAIFAAICGNKDSKIMSMDASSENIGPAGVKLIAEALRTSVTGSLALANLLGNQLDVESAKMLAEVAKQKGISLCGIQRDQTTADFSNQGLREGNAILLASDLSQAGVTGALIKLSIYGNHVGDEGVGAICEAIQSNKETQLATINMGQIGIGPVGAKSVAAMVAVTSTLTECNVRGNFLDSESAKKLAKIGNEKGTMLFGIKRDQKEANFANLGLGPADAILISSDLAIGALTVVNLLGNRLDAESAKTLAEVAKQKGISLCGIRRDQTNADFFGNGLQPPDAILLASDLSQAVVTGSLKVTDLLHNQLDAESAKMLAEVAKQKGISLCGIQRSQTTADFSKQSLKPPDAMLLASDLSQAGVTGALTHLSLVDNIKLGDEGVEALSVAIEQSMSLSKLDLSNSVSSTIFGPKGATALAKALAINSSLTQIELQGNYLGGKGAKAVADALRVNSSLRKGMPTGTYNAEGITAVADALRVNSSLTSLDLSNNALCGVQLTFGSDTGTYTAEGITAIADALRVNGGLTALDLSSNSLKDEGVSAVCEAIQSNKETKLASLNFKDNSIGPVGAKSVAAMVAVTSSLTECNLNYNSIDSEGKASIRNAVQGKAGFELRI</sequence>